<evidence type="ECO:0000313" key="1">
    <source>
        <dbReference type="EMBL" id="KAB1199758.1"/>
    </source>
</evidence>
<dbReference type="Proteomes" id="UP000516437">
    <property type="component" value="Chromosome 6"/>
</dbReference>
<proteinExistence type="predicted"/>
<reference evidence="2 3" key="2">
    <citation type="journal article" date="2019" name="Plant Biotechnol. J.">
        <title>The red bayberry genome and genetic basis of sex determination.</title>
        <authorList>
            <person name="Jia H.M."/>
            <person name="Jia H.J."/>
            <person name="Cai Q.L."/>
            <person name="Wang Y."/>
            <person name="Zhao H.B."/>
            <person name="Yang W.F."/>
            <person name="Wang G.Y."/>
            <person name="Li Y.H."/>
            <person name="Zhan D.L."/>
            <person name="Shen Y.T."/>
            <person name="Niu Q.F."/>
            <person name="Chang L."/>
            <person name="Qiu J."/>
            <person name="Zhao L."/>
            <person name="Xie H.B."/>
            <person name="Fu W.Y."/>
            <person name="Jin J."/>
            <person name="Li X.W."/>
            <person name="Jiao Y."/>
            <person name="Zhou C.C."/>
            <person name="Tu T."/>
            <person name="Chai C.Y."/>
            <person name="Gao J.L."/>
            <person name="Fan L.J."/>
            <person name="van de Weg E."/>
            <person name="Wang J.Y."/>
            <person name="Gao Z.S."/>
        </authorList>
    </citation>
    <scope>NUCLEOTIDE SEQUENCE [LARGE SCALE GENOMIC DNA]</scope>
    <source>
        <tissue evidence="2">Leaves</tissue>
    </source>
</reference>
<dbReference type="EMBL" id="RXIC02000419">
    <property type="protein sequence ID" value="KAB1199758.1"/>
    <property type="molecule type" value="Genomic_DNA"/>
</dbReference>
<accession>A0A6A1VCH6</accession>
<sequence>MVKPEKSMPVSYLNIFMSAQPFTAPPNHAPTTRDQYRILPSPSSPQYLRPSRGIMTLPFPPAGGQYSPPSFARTGFVETMRFIDKFRRYQ</sequence>
<name>A0A6A1VCH6_9ROSI</name>
<reference evidence="2" key="1">
    <citation type="submission" date="2018-07" db="EMBL/GenBank/DDBJ databases">
        <authorList>
            <person name="Gao Z.-S."/>
            <person name="Jia H.-M."/>
            <person name="Jia H.-J."/>
            <person name="Cai Q.-L."/>
            <person name="Wang Y."/>
            <person name="Zhao H.-B."/>
        </authorList>
    </citation>
    <scope>NUCLEOTIDE SEQUENCE</scope>
    <source>
        <tissue evidence="2">Leaves</tissue>
    </source>
</reference>
<evidence type="ECO:0000313" key="2">
    <source>
        <dbReference type="EMBL" id="KAB1210381.1"/>
    </source>
</evidence>
<dbReference type="EMBL" id="RXIC02000024">
    <property type="protein sequence ID" value="KAB1210381.1"/>
    <property type="molecule type" value="Genomic_DNA"/>
</dbReference>
<protein>
    <submittedName>
        <fullName evidence="2">Uncharacterized protein</fullName>
    </submittedName>
</protein>
<dbReference type="AlphaFoldDB" id="A0A6A1VCH6"/>
<keyword evidence="3" id="KW-1185">Reference proteome</keyword>
<organism evidence="2 3">
    <name type="scientific">Morella rubra</name>
    <name type="common">Chinese bayberry</name>
    <dbReference type="NCBI Taxonomy" id="262757"/>
    <lineage>
        <taxon>Eukaryota</taxon>
        <taxon>Viridiplantae</taxon>
        <taxon>Streptophyta</taxon>
        <taxon>Embryophyta</taxon>
        <taxon>Tracheophyta</taxon>
        <taxon>Spermatophyta</taxon>
        <taxon>Magnoliopsida</taxon>
        <taxon>eudicotyledons</taxon>
        <taxon>Gunneridae</taxon>
        <taxon>Pentapetalae</taxon>
        <taxon>rosids</taxon>
        <taxon>fabids</taxon>
        <taxon>Fagales</taxon>
        <taxon>Myricaceae</taxon>
        <taxon>Morella</taxon>
    </lineage>
</organism>
<reference evidence="2" key="3">
    <citation type="submission" date="2019-09" db="EMBL/GenBank/DDBJ databases">
        <authorList>
            <person name="Gao Z."/>
        </authorList>
    </citation>
    <scope>NUCLEOTIDE SEQUENCE</scope>
    <source>
        <tissue evidence="2">Leaves</tissue>
    </source>
</reference>
<comment type="caution">
    <text evidence="2">The sequence shown here is derived from an EMBL/GenBank/DDBJ whole genome shotgun (WGS) entry which is preliminary data.</text>
</comment>
<gene>
    <name evidence="1" type="ORF">CJ030_MR0G013890</name>
    <name evidence="2" type="ORF">CJ030_MR6G013873</name>
</gene>
<evidence type="ECO:0000313" key="3">
    <source>
        <dbReference type="Proteomes" id="UP000516437"/>
    </source>
</evidence>